<sequence length="169" mass="18247">MKITYIPILLLLSALGCQASTSPAKTELLYSNHIFSVPPKASLVAAIGGENHLLLFRYGAEKGKKYLAFSNITPDESMNFGCQAEVFFAVLFTATTNESCNSDELTAFKGVFVDGHDVGGWAGDKLRIYFSIGKDQSFLFAFDDAGNAIKIESDFLSKAELNEVVGAAL</sequence>
<organism evidence="2 3">
    <name type="scientific">Rheinheimera nanhaiensis E407-8</name>
    <dbReference type="NCBI Taxonomy" id="562729"/>
    <lineage>
        <taxon>Bacteria</taxon>
        <taxon>Pseudomonadati</taxon>
        <taxon>Pseudomonadota</taxon>
        <taxon>Gammaproteobacteria</taxon>
        <taxon>Chromatiales</taxon>
        <taxon>Chromatiaceae</taxon>
        <taxon>Rheinheimera</taxon>
    </lineage>
</organism>
<dbReference type="EMBL" id="BAFK01000001">
    <property type="protein sequence ID" value="GAB57053.1"/>
    <property type="molecule type" value="Genomic_DNA"/>
</dbReference>
<comment type="caution">
    <text evidence="2">The sequence shown here is derived from an EMBL/GenBank/DDBJ whole genome shotgun (WGS) entry which is preliminary data.</text>
</comment>
<dbReference type="RefSeq" id="WP_008217462.1">
    <property type="nucleotide sequence ID" value="NZ_BAFK01000001.1"/>
</dbReference>
<feature type="chain" id="PRO_5003639404" description="Lipoprotein" evidence="1">
    <location>
        <begin position="20"/>
        <end position="169"/>
    </location>
</feature>
<accession>I1DSM5</accession>
<keyword evidence="3" id="KW-1185">Reference proteome</keyword>
<dbReference type="AlphaFoldDB" id="I1DSM5"/>
<keyword evidence="1" id="KW-0732">Signal</keyword>
<reference evidence="2 3" key="1">
    <citation type="journal article" date="2012" name="J. Bacteriol.">
        <title>Genome Sequence of the Protease-Producing Bacterium Rheinheimera nanhaiensis E407-8T, Isolated from Deep-Sea Sediment of the South China Sea.</title>
        <authorList>
            <person name="Zhang X.-Y."/>
            <person name="Zhang Y.-J."/>
            <person name="Qin Q.-L."/>
            <person name="Xie B.-B."/>
            <person name="Chen X.-L."/>
            <person name="Zhou B.-C."/>
            <person name="Zhang Y.-Z."/>
        </authorList>
    </citation>
    <scope>NUCLEOTIDE SEQUENCE [LARGE SCALE GENOMIC DNA]</scope>
    <source>
        <strain evidence="2 3">E407-8</strain>
    </source>
</reference>
<proteinExistence type="predicted"/>
<evidence type="ECO:0000256" key="1">
    <source>
        <dbReference type="SAM" id="SignalP"/>
    </source>
</evidence>
<dbReference type="PROSITE" id="PS51257">
    <property type="entry name" value="PROKAR_LIPOPROTEIN"/>
    <property type="match status" value="1"/>
</dbReference>
<dbReference type="OrthoDB" id="6197177at2"/>
<protein>
    <recommendedName>
        <fullName evidence="4">Lipoprotein</fullName>
    </recommendedName>
</protein>
<evidence type="ECO:0008006" key="4">
    <source>
        <dbReference type="Google" id="ProtNLM"/>
    </source>
</evidence>
<name>I1DSM5_9GAMM</name>
<gene>
    <name evidence="2" type="ORF">RNAN_0016</name>
</gene>
<dbReference type="Proteomes" id="UP000004374">
    <property type="component" value="Unassembled WGS sequence"/>
</dbReference>
<evidence type="ECO:0000313" key="2">
    <source>
        <dbReference type="EMBL" id="GAB57053.1"/>
    </source>
</evidence>
<feature type="signal peptide" evidence="1">
    <location>
        <begin position="1"/>
        <end position="19"/>
    </location>
</feature>
<evidence type="ECO:0000313" key="3">
    <source>
        <dbReference type="Proteomes" id="UP000004374"/>
    </source>
</evidence>
<dbReference type="STRING" id="562729.RNAN_0016"/>